<dbReference type="CDD" id="cd06257">
    <property type="entry name" value="DnaJ"/>
    <property type="match status" value="1"/>
</dbReference>
<dbReference type="InterPro" id="IPR036869">
    <property type="entry name" value="J_dom_sf"/>
</dbReference>
<dbReference type="KEGG" id="scor:J3U87_11215"/>
<dbReference type="SUPFAM" id="SSF48452">
    <property type="entry name" value="TPR-like"/>
    <property type="match status" value="1"/>
</dbReference>
<dbReference type="AlphaFoldDB" id="A0A8A4TVL0"/>
<dbReference type="PANTHER" id="PTHR45188:SF2">
    <property type="entry name" value="DNAJ HOMOLOG SUBFAMILY C MEMBER 7"/>
    <property type="match status" value="1"/>
</dbReference>
<evidence type="ECO:0000313" key="6">
    <source>
        <dbReference type="Proteomes" id="UP000663929"/>
    </source>
</evidence>
<dbReference type="EMBL" id="CP071793">
    <property type="protein sequence ID" value="QTD53022.1"/>
    <property type="molecule type" value="Genomic_DNA"/>
</dbReference>
<evidence type="ECO:0000256" key="2">
    <source>
        <dbReference type="ARBA" id="ARBA00022803"/>
    </source>
</evidence>
<dbReference type="PANTHER" id="PTHR45188">
    <property type="entry name" value="DNAJ PROTEIN P58IPK HOMOLOG"/>
    <property type="match status" value="1"/>
</dbReference>
<accession>A0A8A4TVL0</accession>
<sequence>MDYYRVLEVSRTCTRDDLHKAFRRLSKQYHPDRFPEAERERAEKHYQTIVIAFNTLKDSRLRARHDKTLASGITPKVEVHEDPATNAQRHYKMGLARYNAGNFEQAIDALNRSIYFKESSDAWYYKGMAESRVSGRGKDAVKSIEKALSLNAKNVEYHHGLIQLLMRYGLKTRAKGVVARARQLFPKDEKLAEMAAELDPEDAKKEGRFKKKGGLLGGIFGKK</sequence>
<feature type="domain" description="J" evidence="4">
    <location>
        <begin position="2"/>
        <end position="69"/>
    </location>
</feature>
<keyword evidence="2 3" id="KW-0802">TPR repeat</keyword>
<evidence type="ECO:0000256" key="1">
    <source>
        <dbReference type="ARBA" id="ARBA00022737"/>
    </source>
</evidence>
<evidence type="ECO:0000256" key="3">
    <source>
        <dbReference type="PROSITE-ProRule" id="PRU00339"/>
    </source>
</evidence>
<proteinExistence type="predicted"/>
<organism evidence="5 6">
    <name type="scientific">Sulfidibacter corallicola</name>
    <dbReference type="NCBI Taxonomy" id="2818388"/>
    <lineage>
        <taxon>Bacteria</taxon>
        <taxon>Pseudomonadati</taxon>
        <taxon>Acidobacteriota</taxon>
        <taxon>Holophagae</taxon>
        <taxon>Acanthopleuribacterales</taxon>
        <taxon>Acanthopleuribacteraceae</taxon>
        <taxon>Sulfidibacter</taxon>
    </lineage>
</organism>
<evidence type="ECO:0000259" key="4">
    <source>
        <dbReference type="PROSITE" id="PS50076"/>
    </source>
</evidence>
<feature type="repeat" description="TPR" evidence="3">
    <location>
        <begin position="87"/>
        <end position="120"/>
    </location>
</feature>
<dbReference type="InterPro" id="IPR001623">
    <property type="entry name" value="DnaJ_domain"/>
</dbReference>
<dbReference type="PRINTS" id="PR00625">
    <property type="entry name" value="JDOMAIN"/>
</dbReference>
<dbReference type="Pfam" id="PF00226">
    <property type="entry name" value="DnaJ"/>
    <property type="match status" value="1"/>
</dbReference>
<dbReference type="PROSITE" id="PS50005">
    <property type="entry name" value="TPR"/>
    <property type="match status" value="1"/>
</dbReference>
<keyword evidence="6" id="KW-1185">Reference proteome</keyword>
<evidence type="ECO:0000313" key="5">
    <source>
        <dbReference type="EMBL" id="QTD53022.1"/>
    </source>
</evidence>
<keyword evidence="1" id="KW-0677">Repeat</keyword>
<dbReference type="InterPro" id="IPR019734">
    <property type="entry name" value="TPR_rpt"/>
</dbReference>
<dbReference type="Gene3D" id="1.25.40.10">
    <property type="entry name" value="Tetratricopeptide repeat domain"/>
    <property type="match status" value="1"/>
</dbReference>
<dbReference type="SMART" id="SM00271">
    <property type="entry name" value="DnaJ"/>
    <property type="match status" value="1"/>
</dbReference>
<dbReference type="InterPro" id="IPR011990">
    <property type="entry name" value="TPR-like_helical_dom_sf"/>
</dbReference>
<dbReference type="SUPFAM" id="SSF46565">
    <property type="entry name" value="Chaperone J-domain"/>
    <property type="match status" value="1"/>
</dbReference>
<gene>
    <name evidence="5" type="ORF">J3U87_11215</name>
</gene>
<dbReference type="SMART" id="SM00028">
    <property type="entry name" value="TPR"/>
    <property type="match status" value="2"/>
</dbReference>
<dbReference type="PROSITE" id="PS50076">
    <property type="entry name" value="DNAJ_2"/>
    <property type="match status" value="1"/>
</dbReference>
<name>A0A8A4TVL0_SULCO</name>
<reference evidence="5" key="1">
    <citation type="submission" date="2021-03" db="EMBL/GenBank/DDBJ databases">
        <title>Acanthopleuribacteraceae sp. M133.</title>
        <authorList>
            <person name="Wang G."/>
        </authorList>
    </citation>
    <scope>NUCLEOTIDE SEQUENCE</scope>
    <source>
        <strain evidence="5">M133</strain>
    </source>
</reference>
<dbReference type="Proteomes" id="UP000663929">
    <property type="component" value="Chromosome"/>
</dbReference>
<protein>
    <submittedName>
        <fullName evidence="5">J domain-containing protein</fullName>
    </submittedName>
</protein>
<dbReference type="RefSeq" id="WP_237383120.1">
    <property type="nucleotide sequence ID" value="NZ_CP071793.1"/>
</dbReference>
<dbReference type="Gene3D" id="1.10.287.110">
    <property type="entry name" value="DnaJ domain"/>
    <property type="match status" value="1"/>
</dbReference>